<feature type="domain" description="EF-hand" evidence="4">
    <location>
        <begin position="14"/>
        <end position="49"/>
    </location>
</feature>
<dbReference type="InterPro" id="IPR039647">
    <property type="entry name" value="EF_hand_pair_protein_CML-like"/>
</dbReference>
<dbReference type="GO" id="GO:0005509">
    <property type="term" value="F:calcium ion binding"/>
    <property type="evidence" value="ECO:0007669"/>
    <property type="project" value="InterPro"/>
</dbReference>
<feature type="domain" description="EF-hand" evidence="4">
    <location>
        <begin position="50"/>
        <end position="85"/>
    </location>
</feature>
<dbReference type="SUPFAM" id="SSF47473">
    <property type="entry name" value="EF-hand"/>
    <property type="match status" value="1"/>
</dbReference>
<dbReference type="PROSITE" id="PS00018">
    <property type="entry name" value="EF_HAND_1"/>
    <property type="match status" value="2"/>
</dbReference>
<organism evidence="5 6">
    <name type="scientific">Tagetes erecta</name>
    <name type="common">African marigold</name>
    <dbReference type="NCBI Taxonomy" id="13708"/>
    <lineage>
        <taxon>Eukaryota</taxon>
        <taxon>Viridiplantae</taxon>
        <taxon>Streptophyta</taxon>
        <taxon>Embryophyta</taxon>
        <taxon>Tracheophyta</taxon>
        <taxon>Spermatophyta</taxon>
        <taxon>Magnoliopsida</taxon>
        <taxon>eudicotyledons</taxon>
        <taxon>Gunneridae</taxon>
        <taxon>Pentapetalae</taxon>
        <taxon>asterids</taxon>
        <taxon>campanulids</taxon>
        <taxon>Asterales</taxon>
        <taxon>Asteraceae</taxon>
        <taxon>Asteroideae</taxon>
        <taxon>Heliantheae alliance</taxon>
        <taxon>Tageteae</taxon>
        <taxon>Tagetes</taxon>
    </lineage>
</organism>
<name>A0AAD8P6A1_TARER</name>
<keyword evidence="6" id="KW-1185">Reference proteome</keyword>
<dbReference type="Pfam" id="PF13499">
    <property type="entry name" value="EF-hand_7"/>
    <property type="match status" value="1"/>
</dbReference>
<keyword evidence="3" id="KW-0106">Calcium</keyword>
<protein>
    <recommendedName>
        <fullName evidence="4">EF-hand domain-containing protein</fullName>
    </recommendedName>
</protein>
<evidence type="ECO:0000313" key="6">
    <source>
        <dbReference type="Proteomes" id="UP001229421"/>
    </source>
</evidence>
<evidence type="ECO:0000256" key="3">
    <source>
        <dbReference type="ARBA" id="ARBA00022837"/>
    </source>
</evidence>
<dbReference type="InterPro" id="IPR018247">
    <property type="entry name" value="EF_Hand_1_Ca_BS"/>
</dbReference>
<dbReference type="EMBL" id="JAUHHV010000002">
    <property type="protein sequence ID" value="KAK1433501.1"/>
    <property type="molecule type" value="Genomic_DNA"/>
</dbReference>
<dbReference type="PANTHER" id="PTHR10891">
    <property type="entry name" value="EF-HAND CALCIUM-BINDING DOMAIN CONTAINING PROTEIN"/>
    <property type="match status" value="1"/>
</dbReference>
<dbReference type="PROSITE" id="PS50222">
    <property type="entry name" value="EF_HAND_2"/>
    <property type="match status" value="2"/>
</dbReference>
<evidence type="ECO:0000256" key="2">
    <source>
        <dbReference type="ARBA" id="ARBA00022737"/>
    </source>
</evidence>
<dbReference type="InterPro" id="IPR011992">
    <property type="entry name" value="EF-hand-dom_pair"/>
</dbReference>
<dbReference type="CDD" id="cd00051">
    <property type="entry name" value="EFh"/>
    <property type="match status" value="1"/>
</dbReference>
<dbReference type="Gene3D" id="1.10.238.10">
    <property type="entry name" value="EF-hand"/>
    <property type="match status" value="1"/>
</dbReference>
<gene>
    <name evidence="5" type="ORF">QVD17_10412</name>
</gene>
<dbReference type="AlphaFoldDB" id="A0AAD8P6A1"/>
<dbReference type="InterPro" id="IPR002048">
    <property type="entry name" value="EF_hand_dom"/>
</dbReference>
<evidence type="ECO:0000313" key="5">
    <source>
        <dbReference type="EMBL" id="KAK1433501.1"/>
    </source>
</evidence>
<sequence>MRKGWSRRPLDEAISENQLKSIFREFDVNRDGKLSRKELKVGLKSIGIRFSGFRAWRAVRHVDANGDGMIGEEEIDELIKYASKWGIIVTP</sequence>
<accession>A0AAD8P6A1</accession>
<comment type="caution">
    <text evidence="5">The sequence shown here is derived from an EMBL/GenBank/DDBJ whole genome shotgun (WGS) entry which is preliminary data.</text>
</comment>
<proteinExistence type="predicted"/>
<reference evidence="5" key="1">
    <citation type="journal article" date="2023" name="bioRxiv">
        <title>Improved chromosome-level genome assembly for marigold (Tagetes erecta).</title>
        <authorList>
            <person name="Jiang F."/>
            <person name="Yuan L."/>
            <person name="Wang S."/>
            <person name="Wang H."/>
            <person name="Xu D."/>
            <person name="Wang A."/>
            <person name="Fan W."/>
        </authorList>
    </citation>
    <scope>NUCLEOTIDE SEQUENCE</scope>
    <source>
        <strain evidence="5">WSJ</strain>
        <tissue evidence="5">Leaf</tissue>
    </source>
</reference>
<dbReference type="SMART" id="SM00054">
    <property type="entry name" value="EFh"/>
    <property type="match status" value="2"/>
</dbReference>
<evidence type="ECO:0000259" key="4">
    <source>
        <dbReference type="PROSITE" id="PS50222"/>
    </source>
</evidence>
<dbReference type="Proteomes" id="UP001229421">
    <property type="component" value="Unassembled WGS sequence"/>
</dbReference>
<keyword evidence="1" id="KW-0479">Metal-binding</keyword>
<evidence type="ECO:0000256" key="1">
    <source>
        <dbReference type="ARBA" id="ARBA00022723"/>
    </source>
</evidence>
<keyword evidence="2" id="KW-0677">Repeat</keyword>